<dbReference type="AlphaFoldDB" id="A0A0F8W000"/>
<sequence>MTKLKLFVYMRVSTKKQMKDGTMENQVRSINRFMKYNNDKFMRVNLFKDEGISAFSYRPAYEKMIKKLFNNEADGIIIQRLDRVGRSVKQLSELMVRFNNNNKTFIATEQNINTSTIEGKLFFHILASIAEFNAALIKERMKEGLERWLEKEVNVIGRHKKIQDPKIIRKIKKLYEENKLGISAISKFLKGEEPPINISAGTVRNILLREKVKLRDIYHGKT</sequence>
<dbReference type="InterPro" id="IPR006119">
    <property type="entry name" value="Resolv_N"/>
</dbReference>
<dbReference type="Pfam" id="PF00239">
    <property type="entry name" value="Resolvase"/>
    <property type="match status" value="1"/>
</dbReference>
<dbReference type="CDD" id="cd03768">
    <property type="entry name" value="SR_ResInv"/>
    <property type="match status" value="1"/>
</dbReference>
<dbReference type="PANTHER" id="PTHR30461:SF2">
    <property type="entry name" value="SERINE RECOMBINASE PINE-RELATED"/>
    <property type="match status" value="1"/>
</dbReference>
<dbReference type="SUPFAM" id="SSF53041">
    <property type="entry name" value="Resolvase-like"/>
    <property type="match status" value="1"/>
</dbReference>
<keyword evidence="2" id="KW-0233">DNA recombination</keyword>
<dbReference type="InterPro" id="IPR036162">
    <property type="entry name" value="Resolvase-like_N_sf"/>
</dbReference>
<dbReference type="GO" id="GO:0003677">
    <property type="term" value="F:DNA binding"/>
    <property type="evidence" value="ECO:0007669"/>
    <property type="project" value="UniProtKB-KW"/>
</dbReference>
<feature type="domain" description="Resolvase/invertase-type recombinase catalytic" evidence="3">
    <location>
        <begin position="5"/>
        <end position="152"/>
    </location>
</feature>
<name>A0A0F8W000_9ZZZZ</name>
<dbReference type="EMBL" id="LAZR01068283">
    <property type="protein sequence ID" value="KKK49933.1"/>
    <property type="molecule type" value="Genomic_DNA"/>
</dbReference>
<comment type="caution">
    <text evidence="4">The sequence shown here is derived from an EMBL/GenBank/DDBJ whole genome shotgun (WGS) entry which is preliminary data.</text>
</comment>
<protein>
    <recommendedName>
        <fullName evidence="3">Resolvase/invertase-type recombinase catalytic domain-containing protein</fullName>
    </recommendedName>
</protein>
<dbReference type="SMART" id="SM00857">
    <property type="entry name" value="Resolvase"/>
    <property type="match status" value="1"/>
</dbReference>
<keyword evidence="1" id="KW-0238">DNA-binding</keyword>
<reference evidence="4" key="1">
    <citation type="journal article" date="2015" name="Nature">
        <title>Complex archaea that bridge the gap between prokaryotes and eukaryotes.</title>
        <authorList>
            <person name="Spang A."/>
            <person name="Saw J.H."/>
            <person name="Jorgensen S.L."/>
            <person name="Zaremba-Niedzwiedzka K."/>
            <person name="Martijn J."/>
            <person name="Lind A.E."/>
            <person name="van Eijk R."/>
            <person name="Schleper C."/>
            <person name="Guy L."/>
            <person name="Ettema T.J."/>
        </authorList>
    </citation>
    <scope>NUCLEOTIDE SEQUENCE</scope>
</reference>
<evidence type="ECO:0000313" key="4">
    <source>
        <dbReference type="EMBL" id="KKK49933.1"/>
    </source>
</evidence>
<evidence type="ECO:0000256" key="1">
    <source>
        <dbReference type="ARBA" id="ARBA00023125"/>
    </source>
</evidence>
<proteinExistence type="predicted"/>
<organism evidence="4">
    <name type="scientific">marine sediment metagenome</name>
    <dbReference type="NCBI Taxonomy" id="412755"/>
    <lineage>
        <taxon>unclassified sequences</taxon>
        <taxon>metagenomes</taxon>
        <taxon>ecological metagenomes</taxon>
    </lineage>
</organism>
<dbReference type="Gene3D" id="3.40.50.1390">
    <property type="entry name" value="Resolvase, N-terminal catalytic domain"/>
    <property type="match status" value="1"/>
</dbReference>
<evidence type="ECO:0000259" key="3">
    <source>
        <dbReference type="PROSITE" id="PS51736"/>
    </source>
</evidence>
<gene>
    <name evidence="4" type="ORF">LCGC14_3130050</name>
</gene>
<accession>A0A0F8W000</accession>
<evidence type="ECO:0000256" key="2">
    <source>
        <dbReference type="ARBA" id="ARBA00023172"/>
    </source>
</evidence>
<dbReference type="InterPro" id="IPR050639">
    <property type="entry name" value="SSR_resolvase"/>
</dbReference>
<dbReference type="GO" id="GO:0000150">
    <property type="term" value="F:DNA strand exchange activity"/>
    <property type="evidence" value="ECO:0007669"/>
    <property type="project" value="InterPro"/>
</dbReference>
<dbReference type="PROSITE" id="PS51736">
    <property type="entry name" value="RECOMBINASES_3"/>
    <property type="match status" value="1"/>
</dbReference>
<dbReference type="PANTHER" id="PTHR30461">
    <property type="entry name" value="DNA-INVERTASE FROM LAMBDOID PROPHAGE"/>
    <property type="match status" value="1"/>
</dbReference>